<evidence type="ECO:0000313" key="2">
    <source>
        <dbReference type="EMBL" id="KAJ5546235.1"/>
    </source>
</evidence>
<protein>
    <submittedName>
        <fullName evidence="2">Uncharacterized protein</fullName>
    </submittedName>
</protein>
<feature type="compositionally biased region" description="Basic and acidic residues" evidence="1">
    <location>
        <begin position="837"/>
        <end position="849"/>
    </location>
</feature>
<evidence type="ECO:0000256" key="1">
    <source>
        <dbReference type="SAM" id="MobiDB-lite"/>
    </source>
</evidence>
<sequence length="942" mass="102847">MNSTAANSRILKPDQRQSPALSEHTPNRLVEETTGKSLSSRPAKPSASKATLDSRKRRNSKNPSVAPNSTEDSGFVRFLRAHSSPLHQRVTAGGRIVDMDPVDRLFLVEGRRVPVDRPSSLLGDTIVPVGGTSAAVQDASHDWEIAPQVMINEPTIDVQPSESVLGTVDAQVPQPTEHWGSQSTTPVDSPPPPAYANITFPSSLQANDQYAQLNSRQSHTYAHDGIFPTPLTHYMPPGQWYPPGVFPPRRPLDILDPIYAGLNLNANSSTIRQMSPDQLFQLLFPMTAMHTALPPGHFYLAAWMRSEHHRTESWRGFVHSLVEETVGNSNWVDGLYRDLLALSDPIDRIIRELDQIIARTLETRPRDRDMRVLYINMRQIVHESRMRLQPVSNTASNMAPNTSPNTAPDTAPNMAPSMAPNLAPGVSPLHLHPYSASTGIPLYPFPYAPQNGSIIHRPQHISGTLSDASVGTAGLQDSTQAPGVQPTGTAYFTPSGPDRIESPWPSWFNQNMLPILSQLGHDQRNYGAPNGLHGSNNDWNFERDTEPGIFDTPSTHVDGMEVGAQTNGTGVGIQTNGIEVGTQVNGMESVLFGEQARNYGATGNFRRLWIPEDSRTLGAASTQVDSTQVNGTYYDGTLIHGTYDNGIEVSIFDGLIARMTELPSSIDRVEREQGFHDGHYFAPPRPFDNTEEGNRQMVGSYEDPTAPDRSSSPSSLSSEPYLELPPSPMPESGFSDQWRQYRDSGYTDDGVDEWPQLEGEASIERLREDWQSLSESEGEKSDDVEDTGSEGGNSLPADVYDGESGNERGVEDSTGDDVVSGGSPNNEPRLSGEDQDERSHHGISDRDETIGADSPINGSQNDNDTMSRVLLSVNIPHHQPIVQLSTANAHGEIAQPGGHHHHEADTNTLVSNTQAGHTESVSTRVMRGCIKASSCCLSVREG</sequence>
<accession>A0AAD6CZG6</accession>
<name>A0AAD6CZG6_9EURO</name>
<feature type="compositionally biased region" description="Low complexity" evidence="1">
    <location>
        <begin position="710"/>
        <end position="722"/>
    </location>
</feature>
<feature type="compositionally biased region" description="Low complexity" evidence="1">
    <location>
        <begin position="36"/>
        <end position="50"/>
    </location>
</feature>
<dbReference type="EMBL" id="JAQIZZ010000003">
    <property type="protein sequence ID" value="KAJ5546235.1"/>
    <property type="molecule type" value="Genomic_DNA"/>
</dbReference>
<comment type="caution">
    <text evidence="2">The sequence shown here is derived from an EMBL/GenBank/DDBJ whole genome shotgun (WGS) entry which is preliminary data.</text>
</comment>
<proteinExistence type="predicted"/>
<gene>
    <name evidence="2" type="ORF">N7494_003820</name>
</gene>
<organism evidence="2 3">
    <name type="scientific">Penicillium frequentans</name>
    <dbReference type="NCBI Taxonomy" id="3151616"/>
    <lineage>
        <taxon>Eukaryota</taxon>
        <taxon>Fungi</taxon>
        <taxon>Dikarya</taxon>
        <taxon>Ascomycota</taxon>
        <taxon>Pezizomycotina</taxon>
        <taxon>Eurotiomycetes</taxon>
        <taxon>Eurotiomycetidae</taxon>
        <taxon>Eurotiales</taxon>
        <taxon>Aspergillaceae</taxon>
        <taxon>Penicillium</taxon>
    </lineage>
</organism>
<feature type="region of interest" description="Disordered" evidence="1">
    <location>
        <begin position="676"/>
        <end position="755"/>
    </location>
</feature>
<keyword evidence="3" id="KW-1185">Reference proteome</keyword>
<reference evidence="2 3" key="1">
    <citation type="journal article" date="2023" name="IMA Fungus">
        <title>Comparative genomic study of the Penicillium genus elucidates a diverse pangenome and 15 lateral gene transfer events.</title>
        <authorList>
            <person name="Petersen C."/>
            <person name="Sorensen T."/>
            <person name="Nielsen M.R."/>
            <person name="Sondergaard T.E."/>
            <person name="Sorensen J.L."/>
            <person name="Fitzpatrick D.A."/>
            <person name="Frisvad J.C."/>
            <person name="Nielsen K.L."/>
        </authorList>
    </citation>
    <scope>NUCLEOTIDE SEQUENCE [LARGE SCALE GENOMIC DNA]</scope>
    <source>
        <strain evidence="2 3">IBT 35679</strain>
    </source>
</reference>
<feature type="compositionally biased region" description="Basic and acidic residues" evidence="1">
    <location>
        <begin position="25"/>
        <end position="34"/>
    </location>
</feature>
<feature type="region of interest" description="Disordered" evidence="1">
    <location>
        <begin position="1"/>
        <end position="71"/>
    </location>
</feature>
<feature type="compositionally biased region" description="Polar residues" evidence="1">
    <location>
        <begin position="61"/>
        <end position="71"/>
    </location>
</feature>
<evidence type="ECO:0000313" key="3">
    <source>
        <dbReference type="Proteomes" id="UP001220324"/>
    </source>
</evidence>
<dbReference type="AlphaFoldDB" id="A0AAD6CZG6"/>
<feature type="region of interest" description="Disordered" evidence="1">
    <location>
        <begin position="770"/>
        <end position="860"/>
    </location>
</feature>
<dbReference type="Proteomes" id="UP001220324">
    <property type="component" value="Unassembled WGS sequence"/>
</dbReference>